<gene>
    <name evidence="1" type="ORF">GCM10022394_09660</name>
</gene>
<evidence type="ECO:0008006" key="3">
    <source>
        <dbReference type="Google" id="ProtNLM"/>
    </source>
</evidence>
<dbReference type="Proteomes" id="UP001500795">
    <property type="component" value="Unassembled WGS sequence"/>
</dbReference>
<reference evidence="2" key="1">
    <citation type="journal article" date="2019" name="Int. J. Syst. Evol. Microbiol.">
        <title>The Global Catalogue of Microorganisms (GCM) 10K type strain sequencing project: providing services to taxonomists for standard genome sequencing and annotation.</title>
        <authorList>
            <consortium name="The Broad Institute Genomics Platform"/>
            <consortium name="The Broad Institute Genome Sequencing Center for Infectious Disease"/>
            <person name="Wu L."/>
            <person name="Ma J."/>
        </authorList>
    </citation>
    <scope>NUCLEOTIDE SEQUENCE [LARGE SCALE GENOMIC DNA]</scope>
    <source>
        <strain evidence="2">JCM 17110</strain>
    </source>
</reference>
<evidence type="ECO:0000313" key="1">
    <source>
        <dbReference type="EMBL" id="GAA3532411.1"/>
    </source>
</evidence>
<protein>
    <recommendedName>
        <fullName evidence="3">Penicillin-binding protein activator LpoB</fullName>
    </recommendedName>
</protein>
<dbReference type="Pfam" id="PF13036">
    <property type="entry name" value="LpoB"/>
    <property type="match status" value="1"/>
</dbReference>
<dbReference type="Gene3D" id="3.40.50.10610">
    <property type="entry name" value="ABC-type transport auxiliary lipoprotein component"/>
    <property type="match status" value="1"/>
</dbReference>
<dbReference type="PANTHER" id="PTHR40593">
    <property type="entry name" value="PENICILLIN-BINDING PROTEIN ACTIVATOR LPOB"/>
    <property type="match status" value="1"/>
</dbReference>
<dbReference type="PANTHER" id="PTHR40593:SF1">
    <property type="entry name" value="PENICILLIN-BINDING PROTEIN ACTIVATOR LPOB"/>
    <property type="match status" value="1"/>
</dbReference>
<keyword evidence="2" id="KW-1185">Reference proteome</keyword>
<dbReference type="EMBL" id="BAABCX010000001">
    <property type="protein sequence ID" value="GAA3532411.1"/>
    <property type="molecule type" value="Genomic_DNA"/>
</dbReference>
<accession>A0ABP6VCS3</accession>
<organism evidence="1 2">
    <name type="scientific">Zobellella aerophila</name>
    <dbReference type="NCBI Taxonomy" id="870480"/>
    <lineage>
        <taxon>Bacteria</taxon>
        <taxon>Pseudomonadati</taxon>
        <taxon>Pseudomonadota</taxon>
        <taxon>Gammaproteobacteria</taxon>
        <taxon>Aeromonadales</taxon>
        <taxon>Aeromonadaceae</taxon>
        <taxon>Zobellella</taxon>
    </lineage>
</organism>
<evidence type="ECO:0000313" key="2">
    <source>
        <dbReference type="Proteomes" id="UP001500795"/>
    </source>
</evidence>
<dbReference type="InterPro" id="IPR014094">
    <property type="entry name" value="LpoB"/>
</dbReference>
<proteinExistence type="predicted"/>
<name>A0ABP6VCS3_9GAMM</name>
<sequence length="145" mass="15330">MPDAPAMPAPPTSSQALARLADNLANRLKSSQEINEVQGAVLLDDIRNQVGSPMDTRALTQRLQANLSSRLTFVDGDKVSNLRQQLAYQSGRADMAALVSLGKQSGAGYLLSGSLNRAGAGFSLSGQLMDLRSGEVLWSDKVSGQ</sequence>
<comment type="caution">
    <text evidence="1">The sequence shown here is derived from an EMBL/GenBank/DDBJ whole genome shotgun (WGS) entry which is preliminary data.</text>
</comment>